<name>A0A0E9Q8P1_ANGAN</name>
<reference evidence="1" key="1">
    <citation type="submission" date="2014-11" db="EMBL/GenBank/DDBJ databases">
        <authorList>
            <person name="Amaro Gonzalez C."/>
        </authorList>
    </citation>
    <scope>NUCLEOTIDE SEQUENCE</scope>
</reference>
<organism evidence="1">
    <name type="scientific">Anguilla anguilla</name>
    <name type="common">European freshwater eel</name>
    <name type="synonym">Muraena anguilla</name>
    <dbReference type="NCBI Taxonomy" id="7936"/>
    <lineage>
        <taxon>Eukaryota</taxon>
        <taxon>Metazoa</taxon>
        <taxon>Chordata</taxon>
        <taxon>Craniata</taxon>
        <taxon>Vertebrata</taxon>
        <taxon>Euteleostomi</taxon>
        <taxon>Actinopterygii</taxon>
        <taxon>Neopterygii</taxon>
        <taxon>Teleostei</taxon>
        <taxon>Anguilliformes</taxon>
        <taxon>Anguillidae</taxon>
        <taxon>Anguilla</taxon>
    </lineage>
</organism>
<evidence type="ECO:0000313" key="1">
    <source>
        <dbReference type="EMBL" id="JAH12882.1"/>
    </source>
</evidence>
<sequence>MHMMSMYSIRVVYGYVSIETLYKALSLCRVRGNQNDPLRSRESSGPQMALL</sequence>
<reference evidence="1" key="2">
    <citation type="journal article" date="2015" name="Fish Shellfish Immunol.">
        <title>Early steps in the European eel (Anguilla anguilla)-Vibrio vulnificus interaction in the gills: Role of the RtxA13 toxin.</title>
        <authorList>
            <person name="Callol A."/>
            <person name="Pajuelo D."/>
            <person name="Ebbesson L."/>
            <person name="Teles M."/>
            <person name="MacKenzie S."/>
            <person name="Amaro C."/>
        </authorList>
    </citation>
    <scope>NUCLEOTIDE SEQUENCE</scope>
</reference>
<accession>A0A0E9Q8P1</accession>
<dbReference type="AlphaFoldDB" id="A0A0E9Q8P1"/>
<dbReference type="EMBL" id="GBXM01095695">
    <property type="protein sequence ID" value="JAH12882.1"/>
    <property type="molecule type" value="Transcribed_RNA"/>
</dbReference>
<protein>
    <submittedName>
        <fullName evidence="1">Uncharacterized protein</fullName>
    </submittedName>
</protein>
<proteinExistence type="predicted"/>